<accession>A0ABD3J195</accession>
<proteinExistence type="inferred from homology"/>
<evidence type="ECO:0000313" key="5">
    <source>
        <dbReference type="Proteomes" id="UP001634007"/>
    </source>
</evidence>
<comment type="caution">
    <text evidence="4">The sequence shown here is derived from an EMBL/GenBank/DDBJ whole genome shotgun (WGS) entry which is preliminary data.</text>
</comment>
<dbReference type="Proteomes" id="UP001634007">
    <property type="component" value="Unassembled WGS sequence"/>
</dbReference>
<dbReference type="InterPro" id="IPR002213">
    <property type="entry name" value="UDP_glucos_trans"/>
</dbReference>
<evidence type="ECO:0000256" key="3">
    <source>
        <dbReference type="ARBA" id="ARBA00022679"/>
    </source>
</evidence>
<evidence type="ECO:0000313" key="4">
    <source>
        <dbReference type="EMBL" id="KAL3719901.1"/>
    </source>
</evidence>
<dbReference type="GO" id="GO:0016757">
    <property type="term" value="F:glycosyltransferase activity"/>
    <property type="evidence" value="ECO:0007669"/>
    <property type="project" value="UniProtKB-KW"/>
</dbReference>
<protein>
    <submittedName>
        <fullName evidence="4">Uncharacterized protein</fullName>
    </submittedName>
</protein>
<keyword evidence="5" id="KW-1185">Reference proteome</keyword>
<keyword evidence="2" id="KW-0328">Glycosyltransferase</keyword>
<dbReference type="PANTHER" id="PTHR11926:SF1395">
    <property type="entry name" value="GLYCOSYLTRANSFERASE"/>
    <property type="match status" value="1"/>
</dbReference>
<dbReference type="CDD" id="cd03784">
    <property type="entry name" value="GT1_Gtf-like"/>
    <property type="match status" value="1"/>
</dbReference>
<dbReference type="SUPFAM" id="SSF53756">
    <property type="entry name" value="UDP-Glycosyltransferase/glycogen phosphorylase"/>
    <property type="match status" value="1"/>
</dbReference>
<evidence type="ECO:0000256" key="2">
    <source>
        <dbReference type="ARBA" id="ARBA00022676"/>
    </source>
</evidence>
<gene>
    <name evidence="4" type="ORF">ACJRO7_004826</name>
</gene>
<evidence type="ECO:0000256" key="1">
    <source>
        <dbReference type="ARBA" id="ARBA00009995"/>
    </source>
</evidence>
<dbReference type="AlphaFoldDB" id="A0ABD3J195"/>
<dbReference type="EMBL" id="JBJKBG010000010">
    <property type="protein sequence ID" value="KAL3719901.1"/>
    <property type="molecule type" value="Genomic_DNA"/>
</dbReference>
<comment type="similarity">
    <text evidence="1">Belongs to the UDP-glycosyltransferase family.</text>
</comment>
<organism evidence="4 5">
    <name type="scientific">Eucalyptus globulus</name>
    <name type="common">Tasmanian blue gum</name>
    <dbReference type="NCBI Taxonomy" id="34317"/>
    <lineage>
        <taxon>Eukaryota</taxon>
        <taxon>Viridiplantae</taxon>
        <taxon>Streptophyta</taxon>
        <taxon>Embryophyta</taxon>
        <taxon>Tracheophyta</taxon>
        <taxon>Spermatophyta</taxon>
        <taxon>Magnoliopsida</taxon>
        <taxon>eudicotyledons</taxon>
        <taxon>Gunneridae</taxon>
        <taxon>Pentapetalae</taxon>
        <taxon>rosids</taxon>
        <taxon>malvids</taxon>
        <taxon>Myrtales</taxon>
        <taxon>Myrtaceae</taxon>
        <taxon>Myrtoideae</taxon>
        <taxon>Eucalypteae</taxon>
        <taxon>Eucalyptus</taxon>
    </lineage>
</organism>
<dbReference type="PANTHER" id="PTHR11926">
    <property type="entry name" value="GLUCOSYL/GLUCURONOSYL TRANSFERASES"/>
    <property type="match status" value="1"/>
</dbReference>
<name>A0ABD3J195_EUCGL</name>
<reference evidence="4 5" key="1">
    <citation type="submission" date="2024-11" db="EMBL/GenBank/DDBJ databases">
        <title>Chromosome-level genome assembly of Eucalyptus globulus Labill. provides insights into its genome evolution.</title>
        <authorList>
            <person name="Li X."/>
        </authorList>
    </citation>
    <scope>NUCLEOTIDE SEQUENCE [LARGE SCALE GENOMIC DNA]</scope>
    <source>
        <strain evidence="4">CL2024</strain>
        <tissue evidence="4">Fresh tender leaves</tissue>
    </source>
</reference>
<keyword evidence="3" id="KW-0808">Transferase</keyword>
<sequence length="446" mass="50084">MDLRASTCHVVAMPYPGRGHINPLMNLCKILASRAPHVAITFVLTEEWLTLIDSDQKPSNVSFATIPNVLPSERVRAQHFSEFAGAVFTKMEAPFKEVLDRLCPPPTLIVADTLLFWAVHVGNQRNIPVASFWTTAATNFSSLYHSLLEQNGHLPQNFVSPRDKKVDFVSGIPPKHLTDVVDEKVMQTFRSIFNWVRRAQYLLLSSVYEIESQMVDALKPSLSFPIYTIGSSIPYFELEGNPRSNSDSNYIINWLDRQPGSSVLYLSLGSFLSVSSSKMDEVAAGLRDSNVRFLWVARDEVSRLKELLPDGDMGIVVPWCNQLRPLTHPSVGGFWTHCRWNSIQEGVYAGLPFLAYPIAMDQGLNCKLVVDDWKVGWRVGEGDIAGLVRKFMDSADSDSRELRRRVEGLRELCRHAIESDGSSETNIRAFIRDISHDAVKIQDSSS</sequence>
<dbReference type="Gene3D" id="3.40.50.2000">
    <property type="entry name" value="Glycogen Phosphorylase B"/>
    <property type="match status" value="2"/>
</dbReference>
<dbReference type="Pfam" id="PF00201">
    <property type="entry name" value="UDPGT"/>
    <property type="match status" value="1"/>
</dbReference>